<dbReference type="GO" id="GO:0016740">
    <property type="term" value="F:transferase activity"/>
    <property type="evidence" value="ECO:0007669"/>
    <property type="project" value="UniProtKB-KW"/>
</dbReference>
<keyword evidence="8" id="KW-1185">Reference proteome</keyword>
<dbReference type="NCBIfam" id="TIGR03342">
    <property type="entry name" value="dsrC_tusE_dsvC"/>
    <property type="match status" value="1"/>
</dbReference>
<sequence length="111" mass="12315">MATLTVLGQNIATDPDGFLKNLSDWSPDVANALANECEIHLESEHWELIELVQRFYQEFGLSPAMRPLIKYAKLTLGPEKGNSLYFLTLFPGSPAKILSKIAGLPRPDNCL</sequence>
<accession>A0A2S4HES1</accession>
<dbReference type="GO" id="GO:0005737">
    <property type="term" value="C:cytoplasm"/>
    <property type="evidence" value="ECO:0007669"/>
    <property type="project" value="UniProtKB-SubCell"/>
</dbReference>
<dbReference type="Gene3D" id="3.30.1420.10">
    <property type="match status" value="1"/>
</dbReference>
<evidence type="ECO:0000256" key="4">
    <source>
        <dbReference type="PIRSR" id="PIRSR006223-50"/>
    </source>
</evidence>
<dbReference type="GO" id="GO:0097163">
    <property type="term" value="F:sulfur carrier activity"/>
    <property type="evidence" value="ECO:0007669"/>
    <property type="project" value="TreeGrafter"/>
</dbReference>
<evidence type="ECO:0000313" key="6">
    <source>
        <dbReference type="EMBL" id="RNL67585.1"/>
    </source>
</evidence>
<dbReference type="PANTHER" id="PTHR37010">
    <property type="entry name" value="SULFURTRANSFERASE TUSE"/>
    <property type="match status" value="1"/>
</dbReference>
<feature type="active site" description="Cysteine persulfide intermediate" evidence="4">
    <location>
        <position position="110"/>
    </location>
</feature>
<dbReference type="Proteomes" id="UP000274695">
    <property type="component" value="Unassembled WGS sequence"/>
</dbReference>
<reference evidence="5" key="1">
    <citation type="submission" date="2018-01" db="EMBL/GenBank/DDBJ databases">
        <authorList>
            <person name="Yu X.-D."/>
        </authorList>
    </citation>
    <scope>NUCLEOTIDE SEQUENCE</scope>
    <source>
        <strain evidence="5">ZX-21</strain>
    </source>
</reference>
<dbReference type="Pfam" id="PF04358">
    <property type="entry name" value="DsrC"/>
    <property type="match status" value="1"/>
</dbReference>
<evidence type="ECO:0000256" key="3">
    <source>
        <dbReference type="PIRNR" id="PIRNR006223"/>
    </source>
</evidence>
<evidence type="ECO:0000313" key="8">
    <source>
        <dbReference type="Proteomes" id="UP000274695"/>
    </source>
</evidence>
<evidence type="ECO:0000313" key="7">
    <source>
        <dbReference type="Proteomes" id="UP000237222"/>
    </source>
</evidence>
<dbReference type="PIRSF" id="PIRSF006223">
    <property type="entry name" value="DsrC_TusE"/>
    <property type="match status" value="1"/>
</dbReference>
<organism evidence="5 7">
    <name type="scientific">Zhongshania marina</name>
    <dbReference type="NCBI Taxonomy" id="2304603"/>
    <lineage>
        <taxon>Bacteria</taxon>
        <taxon>Pseudomonadati</taxon>
        <taxon>Pseudomonadota</taxon>
        <taxon>Gammaproteobacteria</taxon>
        <taxon>Cellvibrionales</taxon>
        <taxon>Spongiibacteraceae</taxon>
        <taxon>Zhongshania</taxon>
    </lineage>
</organism>
<comment type="function">
    <text evidence="3">Part of a sulfur-relay system.</text>
</comment>
<dbReference type="Proteomes" id="UP000237222">
    <property type="component" value="Unassembled WGS sequence"/>
</dbReference>
<dbReference type="InterPro" id="IPR042072">
    <property type="entry name" value="DsrC-like_C"/>
</dbReference>
<protein>
    <recommendedName>
        <fullName evidence="3">Sulfurtransferase</fullName>
        <ecNumber evidence="3">2.8.1.-</ecNumber>
    </recommendedName>
</protein>
<dbReference type="OrthoDB" id="9786347at2"/>
<keyword evidence="2" id="KW-0963">Cytoplasm</keyword>
<dbReference type="EMBL" id="PQGG01000028">
    <property type="protein sequence ID" value="POP52486.1"/>
    <property type="molecule type" value="Genomic_DNA"/>
</dbReference>
<gene>
    <name evidence="6" type="primary">tusE</name>
    <name evidence="5" type="ORF">C0068_11740</name>
    <name evidence="6" type="ORF">D0911_00675</name>
</gene>
<dbReference type="SUPFAM" id="SSF69721">
    <property type="entry name" value="DsrC, the gamma subunit of dissimilatory sulfite reductase"/>
    <property type="match status" value="1"/>
</dbReference>
<dbReference type="InterPro" id="IPR025526">
    <property type="entry name" value="DsrC-like_dom_sf"/>
</dbReference>
<dbReference type="GO" id="GO:0002143">
    <property type="term" value="P:tRNA wobble position uridine thiolation"/>
    <property type="evidence" value="ECO:0007669"/>
    <property type="project" value="TreeGrafter"/>
</dbReference>
<evidence type="ECO:0000313" key="5">
    <source>
        <dbReference type="EMBL" id="POP52486.1"/>
    </source>
</evidence>
<comment type="subcellular location">
    <subcellularLocation>
        <location evidence="1">Cytoplasm</location>
    </subcellularLocation>
</comment>
<dbReference type="AlphaFoldDB" id="A0A2S4HES1"/>
<dbReference type="Gene3D" id="1.10.10.370">
    <property type="entry name" value="DsrC-like protein, C-terminal domain"/>
    <property type="match status" value="1"/>
</dbReference>
<dbReference type="RefSeq" id="WP_103684668.1">
    <property type="nucleotide sequence ID" value="NZ_PQGG01000028.1"/>
</dbReference>
<name>A0A2S4HES1_9GAMM</name>
<evidence type="ECO:0000256" key="1">
    <source>
        <dbReference type="ARBA" id="ARBA00004496"/>
    </source>
</evidence>
<reference evidence="6 8" key="2">
    <citation type="submission" date="2018-10" db="EMBL/GenBank/DDBJ databases">
        <title>Draft genome sequence of Zhongshania sp. DSW25-10.</title>
        <authorList>
            <person name="Oh J."/>
        </authorList>
    </citation>
    <scope>NUCLEOTIDE SEQUENCE [LARGE SCALE GENOMIC DNA]</scope>
    <source>
        <strain evidence="6 8">DSW25-10</strain>
    </source>
</reference>
<keyword evidence="3" id="KW-0808">Transferase</keyword>
<proteinExistence type="inferred from homology"/>
<dbReference type="InterPro" id="IPR043163">
    <property type="entry name" value="DsrC-like_N"/>
</dbReference>
<dbReference type="EMBL" id="RHGB01000001">
    <property type="protein sequence ID" value="RNL67585.1"/>
    <property type="molecule type" value="Genomic_DNA"/>
</dbReference>
<dbReference type="PANTHER" id="PTHR37010:SF1">
    <property type="entry name" value="SULFURTRANSFERASE TUSE"/>
    <property type="match status" value="1"/>
</dbReference>
<dbReference type="EC" id="2.8.1.-" evidence="3"/>
<comment type="caution">
    <text evidence="5">The sequence shown here is derived from an EMBL/GenBank/DDBJ whole genome shotgun (WGS) entry which is preliminary data.</text>
</comment>
<comment type="similarity">
    <text evidence="3">Belongs to the dsrC/tusE family.</text>
</comment>
<evidence type="ECO:0000256" key="2">
    <source>
        <dbReference type="ARBA" id="ARBA00022490"/>
    </source>
</evidence>
<dbReference type="InterPro" id="IPR007453">
    <property type="entry name" value="DsrC/TusE"/>
</dbReference>